<feature type="coiled-coil region" evidence="1">
    <location>
        <begin position="181"/>
        <end position="215"/>
    </location>
</feature>
<dbReference type="RefSeq" id="WP_149327009.1">
    <property type="nucleotide sequence ID" value="NZ_VTPY01000002.1"/>
</dbReference>
<dbReference type="AlphaFoldDB" id="A0A7V7G1I0"/>
<protein>
    <submittedName>
        <fullName evidence="4">Uncharacterized protein</fullName>
    </submittedName>
</protein>
<dbReference type="EMBL" id="VTPY01000002">
    <property type="protein sequence ID" value="KAA0013468.1"/>
    <property type="molecule type" value="Genomic_DNA"/>
</dbReference>
<reference evidence="4 5" key="1">
    <citation type="submission" date="2019-08" db="EMBL/GenBank/DDBJ databases">
        <title>Bioinformatics analysis of the strain L3 and L5.</title>
        <authorList>
            <person name="Li X."/>
        </authorList>
    </citation>
    <scope>NUCLEOTIDE SEQUENCE [LARGE SCALE GENOMIC DNA]</scope>
    <source>
        <strain evidence="4 5">L5</strain>
    </source>
</reference>
<evidence type="ECO:0000256" key="1">
    <source>
        <dbReference type="SAM" id="Coils"/>
    </source>
</evidence>
<feature type="transmembrane region" description="Helical" evidence="3">
    <location>
        <begin position="34"/>
        <end position="55"/>
    </location>
</feature>
<keyword evidence="3" id="KW-0812">Transmembrane</keyword>
<dbReference type="Proteomes" id="UP000486760">
    <property type="component" value="Unassembled WGS sequence"/>
</dbReference>
<proteinExistence type="predicted"/>
<keyword evidence="3" id="KW-0472">Membrane</keyword>
<evidence type="ECO:0000256" key="2">
    <source>
        <dbReference type="SAM" id="MobiDB-lite"/>
    </source>
</evidence>
<name>A0A7V7G1I0_9GAMM</name>
<keyword evidence="3" id="KW-1133">Transmembrane helix</keyword>
<evidence type="ECO:0000313" key="5">
    <source>
        <dbReference type="Proteomes" id="UP000486760"/>
    </source>
</evidence>
<dbReference type="SUPFAM" id="SSF57997">
    <property type="entry name" value="Tropomyosin"/>
    <property type="match status" value="1"/>
</dbReference>
<organism evidence="4 5">
    <name type="scientific">Billgrantia pellis</name>
    <dbReference type="NCBI Taxonomy" id="2606936"/>
    <lineage>
        <taxon>Bacteria</taxon>
        <taxon>Pseudomonadati</taxon>
        <taxon>Pseudomonadota</taxon>
        <taxon>Gammaproteobacteria</taxon>
        <taxon>Oceanospirillales</taxon>
        <taxon>Halomonadaceae</taxon>
        <taxon>Billgrantia</taxon>
    </lineage>
</organism>
<evidence type="ECO:0000256" key="3">
    <source>
        <dbReference type="SAM" id="Phobius"/>
    </source>
</evidence>
<gene>
    <name evidence="4" type="ORF">F0A17_03635</name>
</gene>
<keyword evidence="5" id="KW-1185">Reference proteome</keyword>
<comment type="caution">
    <text evidence="4">The sequence shown here is derived from an EMBL/GenBank/DDBJ whole genome shotgun (WGS) entry which is preliminary data.</text>
</comment>
<accession>A0A7V7G1I0</accession>
<sequence>MPEARSSERRPIVPDPDSSLTRSRRHASPSPRLWPLKFAVLLLLASLIVVVWLGWHERMRLEAQVQQISSAMSNVHARFDAEEGRGDRLENIESRLASVEDHAESMVARLASQEVEVRQVVERDTSRFEAIDERLDDTVARLDTLIEEADTRDALISAVRTSLDSLERAGVEGREALAERVAALDAANQRQTARLEALQQRQEELAEALQEAEAGFEARLATLGERMQTRHDELGTRIQGLSEGLEGMSSEMEALAGREAGEQTVGQIQARLSSMETELRELRQEQLTLSAGLEALQ</sequence>
<keyword evidence="1" id="KW-0175">Coiled coil</keyword>
<feature type="compositionally biased region" description="Basic and acidic residues" evidence="2">
    <location>
        <begin position="1"/>
        <end position="12"/>
    </location>
</feature>
<evidence type="ECO:0000313" key="4">
    <source>
        <dbReference type="EMBL" id="KAA0013468.1"/>
    </source>
</evidence>
<feature type="region of interest" description="Disordered" evidence="2">
    <location>
        <begin position="1"/>
        <end position="29"/>
    </location>
</feature>